<name>A0A944D9M7_DENI1</name>
<dbReference type="PANTHER" id="PTHR37483:SF1">
    <property type="entry name" value="UPF0125 PROTEIN RATB"/>
    <property type="match status" value="1"/>
</dbReference>
<dbReference type="SUPFAM" id="SSF54285">
    <property type="entry name" value="MoaD/ThiS"/>
    <property type="match status" value="1"/>
</dbReference>
<sequence>MQIGVAYSEPGQQVWLNIEVPDASTVRDAIERSGILKQFPHIDLDTQKVGVFGRMVKLDAPLSAGDRVEIYRGIIADPATIRRKDIDEAD</sequence>
<protein>
    <recommendedName>
        <fullName evidence="2">UPF0125 protein I8J34_05050</fullName>
    </recommendedName>
</protein>
<reference evidence="4" key="1">
    <citation type="journal article" date="2022" name="ISME J.">
        <title>Genetic and phylogenetic analysis of dissimilatory iodate-reducing bacteria identifies potential niches across the world's oceans.</title>
        <authorList>
            <person name="Reyes-Umana V."/>
            <person name="Henning Z."/>
            <person name="Lee K."/>
            <person name="Barnum T.P."/>
            <person name="Coates J.D."/>
        </authorList>
    </citation>
    <scope>NUCLEOTIDE SEQUENCE [LARGE SCALE GENOMIC DNA]</scope>
    <source>
        <strain evidence="4">IR12</strain>
    </source>
</reference>
<evidence type="ECO:0000313" key="4">
    <source>
        <dbReference type="Proteomes" id="UP000694660"/>
    </source>
</evidence>
<dbReference type="NCBIfam" id="NF002490">
    <property type="entry name" value="PRK01777.1"/>
    <property type="match status" value="1"/>
</dbReference>
<accession>A0A944D9M7</accession>
<gene>
    <name evidence="3" type="ORF">I8J34_05050</name>
</gene>
<evidence type="ECO:0000256" key="2">
    <source>
        <dbReference type="HAMAP-Rule" id="MF_00460"/>
    </source>
</evidence>
<dbReference type="AlphaFoldDB" id="A0A944D9M7"/>
<dbReference type="InterPro" id="IPR005346">
    <property type="entry name" value="RnfH"/>
</dbReference>
<dbReference type="RefSeq" id="WP_214360294.1">
    <property type="nucleotide sequence ID" value="NZ_JAEKFT010000004.1"/>
</dbReference>
<keyword evidence="4" id="KW-1185">Reference proteome</keyword>
<organism evidence="3 4">
    <name type="scientific">Denitromonas iodatirespirans</name>
    <dbReference type="NCBI Taxonomy" id="2795389"/>
    <lineage>
        <taxon>Bacteria</taxon>
        <taxon>Pseudomonadati</taxon>
        <taxon>Pseudomonadota</taxon>
        <taxon>Betaproteobacteria</taxon>
        <taxon>Rhodocyclales</taxon>
        <taxon>Zoogloeaceae</taxon>
        <taxon>Denitromonas</taxon>
    </lineage>
</organism>
<dbReference type="InterPro" id="IPR016155">
    <property type="entry name" value="Mopterin_synth/thiamin_S_b"/>
</dbReference>
<dbReference type="Proteomes" id="UP000694660">
    <property type="component" value="Unassembled WGS sequence"/>
</dbReference>
<comment type="caution">
    <text evidence="3">The sequence shown here is derived from an EMBL/GenBank/DDBJ whole genome shotgun (WGS) entry which is preliminary data.</text>
</comment>
<comment type="similarity">
    <text evidence="1 2">Belongs to the UPF0125 (RnfH) family.</text>
</comment>
<evidence type="ECO:0000313" key="3">
    <source>
        <dbReference type="EMBL" id="MBT0960538.1"/>
    </source>
</evidence>
<dbReference type="Gene3D" id="3.10.20.280">
    <property type="entry name" value="RnfH-like"/>
    <property type="match status" value="1"/>
</dbReference>
<dbReference type="HAMAP" id="MF_00460">
    <property type="entry name" value="UPF0125_RnfH"/>
    <property type="match status" value="1"/>
</dbReference>
<dbReference type="Pfam" id="PF03658">
    <property type="entry name" value="Ub-RnfH"/>
    <property type="match status" value="1"/>
</dbReference>
<dbReference type="InterPro" id="IPR037021">
    <property type="entry name" value="RnfH_sf"/>
</dbReference>
<dbReference type="EMBL" id="JAEKFT010000004">
    <property type="protein sequence ID" value="MBT0960538.1"/>
    <property type="molecule type" value="Genomic_DNA"/>
</dbReference>
<dbReference type="PANTHER" id="PTHR37483">
    <property type="entry name" value="UPF0125 PROTEIN RATB"/>
    <property type="match status" value="1"/>
</dbReference>
<evidence type="ECO:0000256" key="1">
    <source>
        <dbReference type="ARBA" id="ARBA00010645"/>
    </source>
</evidence>
<proteinExistence type="inferred from homology"/>